<gene>
    <name evidence="1" type="ORF">C5746_40145</name>
</gene>
<evidence type="ECO:0000313" key="1">
    <source>
        <dbReference type="EMBL" id="AXE82083.1"/>
    </source>
</evidence>
<dbReference type="EMBL" id="CP027306">
    <property type="protein sequence ID" value="AXE82083.1"/>
    <property type="molecule type" value="Genomic_DNA"/>
</dbReference>
<organism evidence="1 2">
    <name type="scientific">Streptomyces atratus</name>
    <dbReference type="NCBI Taxonomy" id="1893"/>
    <lineage>
        <taxon>Bacteria</taxon>
        <taxon>Bacillati</taxon>
        <taxon>Actinomycetota</taxon>
        <taxon>Actinomycetes</taxon>
        <taxon>Kitasatosporales</taxon>
        <taxon>Streptomycetaceae</taxon>
        <taxon>Streptomyces</taxon>
    </lineage>
</organism>
<reference evidence="1 2" key="1">
    <citation type="journal article" date="2018" name="Front. Microbiol.">
        <title>Genome Sequencing of Streptomyces atratus SCSIOZH16 and Activation Production of Nocardamine via Metabolic Engineering.</title>
        <authorList>
            <person name="Li Y."/>
            <person name="Zhang C."/>
            <person name="Liu C."/>
            <person name="Ju J."/>
            <person name="Ma J."/>
        </authorList>
    </citation>
    <scope>NUCLEOTIDE SEQUENCE [LARGE SCALE GENOMIC DNA]</scope>
    <source>
        <strain evidence="1 2">SCSIO_ZH16</strain>
    </source>
</reference>
<dbReference type="KEGG" id="sata:C5746_40145"/>
<name>A0A2Z5JNZ0_STRAR</name>
<protein>
    <submittedName>
        <fullName evidence="1">Uncharacterized protein</fullName>
    </submittedName>
</protein>
<accession>A0A2Z5JNZ0</accession>
<proteinExistence type="predicted"/>
<evidence type="ECO:0000313" key="2">
    <source>
        <dbReference type="Proteomes" id="UP000252698"/>
    </source>
</evidence>
<dbReference type="AlphaFoldDB" id="A0A2Z5JNZ0"/>
<sequence length="95" mass="10010">MRERWAAFEEFSRHPLLGRCCGGRLPTPFLDGLVQSLGVRVAGEPGVVGEGLFHLVQQAFAAYERSFQGGADQGGESWCVGCGGVDAAAGNVDVQ</sequence>
<dbReference type="Proteomes" id="UP000252698">
    <property type="component" value="Chromosome"/>
</dbReference>